<dbReference type="Pfam" id="PF13863">
    <property type="entry name" value="DUF4200"/>
    <property type="match status" value="1"/>
</dbReference>
<dbReference type="AlphaFoldDB" id="A0A5C6ML45"/>
<keyword evidence="1 2" id="KW-0175">Coiled coil</keyword>
<feature type="coiled-coil region" evidence="2">
    <location>
        <begin position="45"/>
        <end position="79"/>
    </location>
</feature>
<reference evidence="5 6" key="1">
    <citation type="submission" date="2019-04" db="EMBL/GenBank/DDBJ databases">
        <title>Chromosome genome assembly for Takifugu flavidus.</title>
        <authorList>
            <person name="Xiao S."/>
        </authorList>
    </citation>
    <scope>NUCLEOTIDE SEQUENCE [LARGE SCALE GENOMIC DNA]</scope>
    <source>
        <strain evidence="5">HTHZ2018</strain>
        <tissue evidence="5">Muscle</tissue>
    </source>
</reference>
<dbReference type="GO" id="GO:0005856">
    <property type="term" value="C:cytoskeleton"/>
    <property type="evidence" value="ECO:0007669"/>
    <property type="project" value="UniProtKB-ARBA"/>
</dbReference>
<accession>A0A5C6ML45</accession>
<feature type="region of interest" description="Disordered" evidence="3">
    <location>
        <begin position="328"/>
        <end position="372"/>
    </location>
</feature>
<proteinExistence type="predicted"/>
<organism evidence="5 6">
    <name type="scientific">Takifugu flavidus</name>
    <name type="common">sansaifugu</name>
    <dbReference type="NCBI Taxonomy" id="433684"/>
    <lineage>
        <taxon>Eukaryota</taxon>
        <taxon>Metazoa</taxon>
        <taxon>Chordata</taxon>
        <taxon>Craniata</taxon>
        <taxon>Vertebrata</taxon>
        <taxon>Euteleostomi</taxon>
        <taxon>Actinopterygii</taxon>
        <taxon>Neopterygii</taxon>
        <taxon>Teleostei</taxon>
        <taxon>Neoteleostei</taxon>
        <taxon>Acanthomorphata</taxon>
        <taxon>Eupercaria</taxon>
        <taxon>Tetraodontiformes</taxon>
        <taxon>Tetradontoidea</taxon>
        <taxon>Tetraodontidae</taxon>
        <taxon>Takifugu</taxon>
    </lineage>
</organism>
<evidence type="ECO:0000313" key="6">
    <source>
        <dbReference type="Proteomes" id="UP000324091"/>
    </source>
</evidence>
<dbReference type="InterPro" id="IPR025252">
    <property type="entry name" value="DUF4200"/>
</dbReference>
<protein>
    <submittedName>
        <fullName evidence="5">Cilia-and flagella-associated protein 100</fullName>
    </submittedName>
</protein>
<evidence type="ECO:0000259" key="4">
    <source>
        <dbReference type="Pfam" id="PF13863"/>
    </source>
</evidence>
<evidence type="ECO:0000313" key="5">
    <source>
        <dbReference type="EMBL" id="TWW55842.1"/>
    </source>
</evidence>
<evidence type="ECO:0000256" key="3">
    <source>
        <dbReference type="SAM" id="MobiDB-lite"/>
    </source>
</evidence>
<sequence length="372" mass="43752">MTSVVEDKRELENDQLRNKTVPAELAASRHELRMALMKRVKTREISKMDLAIEKEEKRVKQLEQVLERENLKFEEFLKENEKKSVEARTFFEKEARTKQMKNAEIKRLTTEIVTIKSEMSKFEETLTDYKRYKELLFKLSPPEWQEAHRTTTKRVKGTEKEANDQEIEDILEAEDDLDLFFTDPQQLLDLVTELTQQNLSLFNISTKLIFGTPVTNHEILFTKCSEKDEEPLQIQISDMHQKIIKAKERGARLKQKVQILGSLNTTNQDSMLEALDHKVGEVYSCCVDDGATNISTLDKLTQIESHVSSVLQSLNSIPEDNLKTLNKIMNHERRTRQREEKLREQREKQEERMRKYDERMRSEAKKKVGYSL</sequence>
<dbReference type="Proteomes" id="UP000324091">
    <property type="component" value="Chromosome 9"/>
</dbReference>
<dbReference type="PANTHER" id="PTHR21683">
    <property type="entry name" value="COILED-COIL DOMAIN-CONTAINING PROTEIN 42 LIKE-2-LIKE-RELATED"/>
    <property type="match status" value="1"/>
</dbReference>
<keyword evidence="5" id="KW-0966">Cell projection</keyword>
<keyword evidence="5" id="KW-0282">Flagellum</keyword>
<dbReference type="EMBL" id="RHFK02000022">
    <property type="protein sequence ID" value="TWW55842.1"/>
    <property type="molecule type" value="Genomic_DNA"/>
</dbReference>
<evidence type="ECO:0000256" key="2">
    <source>
        <dbReference type="SAM" id="Coils"/>
    </source>
</evidence>
<keyword evidence="5" id="KW-0969">Cilium</keyword>
<dbReference type="InterPro" id="IPR051147">
    <property type="entry name" value="CFAP_domain-containing"/>
</dbReference>
<name>A0A5C6ML45_9TELE</name>
<comment type="caution">
    <text evidence="5">The sequence shown here is derived from an EMBL/GenBank/DDBJ whole genome shotgun (WGS) entry which is preliminary data.</text>
</comment>
<keyword evidence="6" id="KW-1185">Reference proteome</keyword>
<feature type="domain" description="DUF4200" evidence="4">
    <location>
        <begin position="39"/>
        <end position="141"/>
    </location>
</feature>
<dbReference type="PANTHER" id="PTHR21683:SF3">
    <property type="entry name" value="CILIA AND FLAGELLA ASSOCIATED PROTEIN 100"/>
    <property type="match status" value="1"/>
</dbReference>
<evidence type="ECO:0000256" key="1">
    <source>
        <dbReference type="ARBA" id="ARBA00023054"/>
    </source>
</evidence>
<gene>
    <name evidence="5" type="ORF">D4764_09G0008920</name>
</gene>
<feature type="compositionally biased region" description="Basic and acidic residues" evidence="3">
    <location>
        <begin position="329"/>
        <end position="366"/>
    </location>
</feature>